<evidence type="ECO:0000259" key="2">
    <source>
        <dbReference type="Pfam" id="PF03795"/>
    </source>
</evidence>
<protein>
    <submittedName>
        <fullName evidence="3">YciI family protein</fullName>
    </submittedName>
</protein>
<name>A0A501WAG2_9BACT</name>
<dbReference type="Pfam" id="PF03795">
    <property type="entry name" value="YCII"/>
    <property type="match status" value="1"/>
</dbReference>
<dbReference type="AlphaFoldDB" id="A0A501WAG2"/>
<dbReference type="InterPro" id="IPR005545">
    <property type="entry name" value="YCII"/>
</dbReference>
<keyword evidence="4" id="KW-1185">Reference proteome</keyword>
<reference evidence="3 4" key="1">
    <citation type="submission" date="2019-06" db="EMBL/GenBank/DDBJ databases">
        <title>A novel bacterium of genus Pontibacter, isolated from marine sediment.</title>
        <authorList>
            <person name="Huang H."/>
            <person name="Mo K."/>
            <person name="Hu Y."/>
        </authorList>
    </citation>
    <scope>NUCLEOTIDE SEQUENCE [LARGE SCALE GENOMIC DNA]</scope>
    <source>
        <strain evidence="3 4">HB172049</strain>
    </source>
</reference>
<comment type="similarity">
    <text evidence="1">Belongs to the YciI family.</text>
</comment>
<dbReference type="OrthoDB" id="9797014at2"/>
<dbReference type="Proteomes" id="UP000316727">
    <property type="component" value="Unassembled WGS sequence"/>
</dbReference>
<accession>A0A501WAG2</accession>
<evidence type="ECO:0000313" key="3">
    <source>
        <dbReference type="EMBL" id="TPE45330.1"/>
    </source>
</evidence>
<dbReference type="InterPro" id="IPR011008">
    <property type="entry name" value="Dimeric_a/b-barrel"/>
</dbReference>
<dbReference type="InterPro" id="IPR051807">
    <property type="entry name" value="Sec-metab_biosynth-assoc"/>
</dbReference>
<comment type="caution">
    <text evidence="3">The sequence shown here is derived from an EMBL/GenBank/DDBJ whole genome shotgun (WGS) entry which is preliminary data.</text>
</comment>
<dbReference type="Gene3D" id="3.30.70.1060">
    <property type="entry name" value="Dimeric alpha+beta barrel"/>
    <property type="match status" value="1"/>
</dbReference>
<sequence length="92" mass="10409">MYYILFYKTTEDYLEKRGAYRPEHLDMINKAHEKGELVMAGALAEPADGAVLIFKGDSPQAAESFAQNDPYVKNGLIREWQVRQWTVVAGGE</sequence>
<organism evidence="3 4">
    <name type="scientific">Pontibacter mangrovi</name>
    <dbReference type="NCBI Taxonomy" id="2589816"/>
    <lineage>
        <taxon>Bacteria</taxon>
        <taxon>Pseudomonadati</taxon>
        <taxon>Bacteroidota</taxon>
        <taxon>Cytophagia</taxon>
        <taxon>Cytophagales</taxon>
        <taxon>Hymenobacteraceae</taxon>
        <taxon>Pontibacter</taxon>
    </lineage>
</organism>
<dbReference type="PANTHER" id="PTHR33606">
    <property type="entry name" value="PROTEIN YCII"/>
    <property type="match status" value="1"/>
</dbReference>
<dbReference type="EMBL" id="VFRQ01000002">
    <property type="protein sequence ID" value="TPE45330.1"/>
    <property type="molecule type" value="Genomic_DNA"/>
</dbReference>
<gene>
    <name evidence="3" type="ORF">FJM65_04640</name>
</gene>
<dbReference type="SUPFAM" id="SSF54909">
    <property type="entry name" value="Dimeric alpha+beta barrel"/>
    <property type="match status" value="1"/>
</dbReference>
<dbReference type="PANTHER" id="PTHR33606:SF3">
    <property type="entry name" value="PROTEIN YCII"/>
    <property type="match status" value="1"/>
</dbReference>
<dbReference type="RefSeq" id="WP_140619947.1">
    <property type="nucleotide sequence ID" value="NZ_VFRQ01000002.1"/>
</dbReference>
<evidence type="ECO:0000313" key="4">
    <source>
        <dbReference type="Proteomes" id="UP000316727"/>
    </source>
</evidence>
<dbReference type="NCBIfam" id="NF009508">
    <property type="entry name" value="PRK12866.1"/>
    <property type="match status" value="1"/>
</dbReference>
<evidence type="ECO:0000256" key="1">
    <source>
        <dbReference type="ARBA" id="ARBA00007689"/>
    </source>
</evidence>
<proteinExistence type="inferred from homology"/>
<feature type="domain" description="YCII-related" evidence="2">
    <location>
        <begin position="1"/>
        <end position="86"/>
    </location>
</feature>